<evidence type="ECO:0000313" key="3">
    <source>
        <dbReference type="WBParaSite" id="PTRK_0001521000.1"/>
    </source>
</evidence>
<proteinExistence type="predicted"/>
<evidence type="ECO:0000313" key="2">
    <source>
        <dbReference type="Proteomes" id="UP000038045"/>
    </source>
</evidence>
<dbReference type="Proteomes" id="UP000038045">
    <property type="component" value="Unplaced"/>
</dbReference>
<feature type="coiled-coil region" evidence="1">
    <location>
        <begin position="53"/>
        <end position="87"/>
    </location>
</feature>
<name>A0A0N5A0W8_PARTI</name>
<evidence type="ECO:0000256" key="1">
    <source>
        <dbReference type="SAM" id="Coils"/>
    </source>
</evidence>
<dbReference type="WBParaSite" id="PTRK_0001521000.1">
    <property type="protein sequence ID" value="PTRK_0001521000.1"/>
    <property type="gene ID" value="PTRK_0001521000"/>
</dbReference>
<accession>A0A0N5A0W8</accession>
<keyword evidence="2" id="KW-1185">Reference proteome</keyword>
<sequence length="210" mass="24516">MKVSRFDIRKPSKIKEIVEQILTFYLPKIEDFDEQKKFIKAAIIVLKKHLVKKNNKDSSLQKLEKKRARLVKKVEKLTELLQNTKNGTPSTNYTLRNEKKRVGAKKSDDQILEIFKNKLAKIESGITKKMNSAKQTKLRMMFDTRPSLKTVIKSSGPKETVKLDAVKFRNFFSKLASINSKNNKNRTTPLLDEYLEELQRVEIKTGLRRY</sequence>
<keyword evidence="1" id="KW-0175">Coiled coil</keyword>
<dbReference type="AlphaFoldDB" id="A0A0N5A0W8"/>
<organism evidence="2 3">
    <name type="scientific">Parastrongyloides trichosuri</name>
    <name type="common">Possum-specific nematode worm</name>
    <dbReference type="NCBI Taxonomy" id="131310"/>
    <lineage>
        <taxon>Eukaryota</taxon>
        <taxon>Metazoa</taxon>
        <taxon>Ecdysozoa</taxon>
        <taxon>Nematoda</taxon>
        <taxon>Chromadorea</taxon>
        <taxon>Rhabditida</taxon>
        <taxon>Tylenchina</taxon>
        <taxon>Panagrolaimomorpha</taxon>
        <taxon>Strongyloidoidea</taxon>
        <taxon>Strongyloididae</taxon>
        <taxon>Parastrongyloides</taxon>
    </lineage>
</organism>
<protein>
    <submittedName>
        <fullName evidence="3">CHAD domain-containing protein</fullName>
    </submittedName>
</protein>
<reference evidence="3" key="1">
    <citation type="submission" date="2017-02" db="UniProtKB">
        <authorList>
            <consortium name="WormBaseParasite"/>
        </authorList>
    </citation>
    <scope>IDENTIFICATION</scope>
</reference>